<dbReference type="AlphaFoldDB" id="A0A5D0RCB6"/>
<name>A0A5D0RCB6_9FLAO</name>
<keyword evidence="2" id="KW-1185">Reference proteome</keyword>
<dbReference type="RefSeq" id="WP_148402086.1">
    <property type="nucleotide sequence ID" value="NZ_VSKK01000001.1"/>
</dbReference>
<dbReference type="EMBL" id="VSKK01000001">
    <property type="protein sequence ID" value="TYB78348.1"/>
    <property type="molecule type" value="Genomic_DNA"/>
</dbReference>
<sequence length="115" mass="13065">MKTKQLKSDHPFTAFQLKALNAELQKISNLQIVALRGVSKSQISNYTDIEIKHSPYLLDVFLSFIDISVPDQPKSFLYKIATDGKVDYNARSSMSFNSLSDRVSFFNLLTPVNFK</sequence>
<organism evidence="1 2">
    <name type="scientific">Bizionia myxarmorum</name>
    <dbReference type="NCBI Taxonomy" id="291186"/>
    <lineage>
        <taxon>Bacteria</taxon>
        <taxon>Pseudomonadati</taxon>
        <taxon>Bacteroidota</taxon>
        <taxon>Flavobacteriia</taxon>
        <taxon>Flavobacteriales</taxon>
        <taxon>Flavobacteriaceae</taxon>
        <taxon>Bizionia</taxon>
    </lineage>
</organism>
<dbReference type="Proteomes" id="UP000323720">
    <property type="component" value="Unassembled WGS sequence"/>
</dbReference>
<comment type="caution">
    <text evidence="1">The sequence shown here is derived from an EMBL/GenBank/DDBJ whole genome shotgun (WGS) entry which is preliminary data.</text>
</comment>
<gene>
    <name evidence="1" type="ORF">ES674_00780</name>
</gene>
<accession>A0A5D0RCB6</accession>
<proteinExistence type="predicted"/>
<evidence type="ECO:0000313" key="2">
    <source>
        <dbReference type="Proteomes" id="UP000323720"/>
    </source>
</evidence>
<reference evidence="1 2" key="1">
    <citation type="submission" date="2019-08" db="EMBL/GenBank/DDBJ databases">
        <title>Genomes of Antarctic Bizionia species.</title>
        <authorList>
            <person name="Bowman J.P."/>
        </authorList>
    </citation>
    <scope>NUCLEOTIDE SEQUENCE [LARGE SCALE GENOMIC DNA]</scope>
    <source>
        <strain evidence="1 2">ADA-4</strain>
    </source>
</reference>
<evidence type="ECO:0000313" key="1">
    <source>
        <dbReference type="EMBL" id="TYB78348.1"/>
    </source>
</evidence>
<protein>
    <submittedName>
        <fullName evidence="1">Uncharacterized protein</fullName>
    </submittedName>
</protein>